<keyword evidence="4" id="KW-0805">Transcription regulation</keyword>
<evidence type="ECO:0000313" key="13">
    <source>
        <dbReference type="Proteomes" id="UP000075885"/>
    </source>
</evidence>
<evidence type="ECO:0000256" key="2">
    <source>
        <dbReference type="ARBA" id="ARBA00009475"/>
    </source>
</evidence>
<evidence type="ECO:0000313" key="12">
    <source>
        <dbReference type="EnsemblMetazoa" id="AEPI008840-PA"/>
    </source>
</evidence>
<feature type="domain" description="Retinoblastoma-associated protein N-terminal" evidence="10">
    <location>
        <begin position="15"/>
        <end position="159"/>
    </location>
</feature>
<dbReference type="EnsemblMetazoa" id="AEPI008840-RA">
    <property type="protein sequence ID" value="AEPI008840-PA"/>
    <property type="gene ID" value="AEPI008840"/>
</dbReference>
<reference evidence="12" key="2">
    <citation type="submission" date="2020-05" db="UniProtKB">
        <authorList>
            <consortium name="EnsemblMetazoa"/>
        </authorList>
    </citation>
    <scope>IDENTIFICATION</scope>
    <source>
        <strain evidence="12">Epiroticus2</strain>
    </source>
</reference>
<dbReference type="Proteomes" id="UP000075885">
    <property type="component" value="Unassembled WGS sequence"/>
</dbReference>
<dbReference type="InterPro" id="IPR036915">
    <property type="entry name" value="Cyclin-like_sf"/>
</dbReference>
<dbReference type="InterPro" id="IPR028309">
    <property type="entry name" value="RB_fam"/>
</dbReference>
<dbReference type="GO" id="GO:0005667">
    <property type="term" value="C:transcription regulator complex"/>
    <property type="evidence" value="ECO:0007669"/>
    <property type="project" value="TreeGrafter"/>
</dbReference>
<evidence type="ECO:0000256" key="1">
    <source>
        <dbReference type="ARBA" id="ARBA00004123"/>
    </source>
</evidence>
<comment type="similarity">
    <text evidence="2">Belongs to the retinoblastoma protein (RB) family.</text>
</comment>
<feature type="compositionally biased region" description="Polar residues" evidence="8">
    <location>
        <begin position="285"/>
        <end position="296"/>
    </location>
</feature>
<feature type="region of interest" description="Disordered" evidence="8">
    <location>
        <begin position="727"/>
        <end position="751"/>
    </location>
</feature>
<accession>A0A182PPG1</accession>
<evidence type="ECO:0000259" key="11">
    <source>
        <dbReference type="SMART" id="SM01368"/>
    </source>
</evidence>
<dbReference type="GO" id="GO:0005634">
    <property type="term" value="C:nucleus"/>
    <property type="evidence" value="ECO:0007669"/>
    <property type="project" value="UniProtKB-SubCell"/>
</dbReference>
<dbReference type="GO" id="GO:0000977">
    <property type="term" value="F:RNA polymerase II transcription regulatory region sequence-specific DNA binding"/>
    <property type="evidence" value="ECO:0007669"/>
    <property type="project" value="TreeGrafter"/>
</dbReference>
<evidence type="ECO:0000256" key="3">
    <source>
        <dbReference type="ARBA" id="ARBA00022491"/>
    </source>
</evidence>
<dbReference type="GO" id="GO:0000785">
    <property type="term" value="C:chromatin"/>
    <property type="evidence" value="ECO:0007669"/>
    <property type="project" value="TreeGrafter"/>
</dbReference>
<evidence type="ECO:0000259" key="10">
    <source>
        <dbReference type="SMART" id="SM01367"/>
    </source>
</evidence>
<feature type="domain" description="Retinoblastoma-associated protein A-box" evidence="11">
    <location>
        <begin position="338"/>
        <end position="532"/>
    </location>
</feature>
<evidence type="ECO:0000256" key="5">
    <source>
        <dbReference type="ARBA" id="ARBA00023163"/>
    </source>
</evidence>
<dbReference type="SMART" id="SM01367">
    <property type="entry name" value="DUF3452"/>
    <property type="match status" value="1"/>
</dbReference>
<keyword evidence="5" id="KW-0804">Transcription</keyword>
<sequence>MTHWMCCALYVACLQELPAVGHPDHYIQGNGVNITNLLTQCNINIQEFFSKMKQWSEIRSLPTRLRTAVDNLHHEFSVSITAYTVFCEDFPRIFNEANIVPDEPKRNKKSKPNPCSYNKLREFSWLLFLTVKEQHKEQRRDLATAMDLCVCVMDLIYRNVVAEGRMDLINPNVLREGGSSSVDGTMAAVEAAMKINVREQLCNEYPTTSESVEETNKNVFLPSLLGMFEAKDLKGVRNDSGTPAEFLGLVSVANFEENLKLLNRRYERCILRCGMLDERIALSSRTSPTSQRNRWSVNVAGPPGTPLSIKSTRGTGAGNRIGAYVTGGNGSAELSTNSPLVVRGTLSQLMKKIQGHETGNPRGTFQMLMKNCTPSPLATVLDHVNRMRGKFVVKLTEREGWNVRSAESRFDAIEALYFQLLENIIPWELKKRPTMTVSRVIHDLCSNAFFNETVIVCAAEIIFFLRQEQHNFPWILDVFGMEPFRFFHIIEVTVAANSDIFTSDIVNHLRRIEEQLVDSISWKSTSVLWECMEKENYQIPANKDVEQRAEIAGVTPLKGGTAASSTAAGPSTSTATTTSTGRPVPHPDSAKKKLFVDLPSTPTKLPPASATTSAPSATTTSSTTSSNGTMYQVAYDRLCNLCQNLGIESEVIQKVIWTILEFTITKRSKDLMRDRHLDQLLMCAVFVTMRIKNLPHTFKQIMHCYHSQPQANSSIYRSVFIRYESTAPSDEGKEQSNGDVRPNESSERYPVSEMAGTSVQYGREVYGDIIKFYNDIYVVTVHKFALQYYNTDVSQESLFLSPTPKSQIRNIQKSPRQISSSINLYVSTNNKISSLKDSPNVRVLTFPSSPGQSPTMHERKLPLPIRGKIGEAGVVRRLTEPAAFEPTLAPKLKRLDKIHQERRHQDHEMTENE</sequence>
<dbReference type="STRING" id="199890.A0A182PPG1"/>
<evidence type="ECO:0000256" key="7">
    <source>
        <dbReference type="ARBA" id="ARBA00023306"/>
    </source>
</evidence>
<feature type="region of interest" description="Disordered" evidence="8">
    <location>
        <begin position="890"/>
        <end position="913"/>
    </location>
</feature>
<dbReference type="GO" id="GO:2000134">
    <property type="term" value="P:negative regulation of G1/S transition of mitotic cell cycle"/>
    <property type="evidence" value="ECO:0007669"/>
    <property type="project" value="TreeGrafter"/>
</dbReference>
<dbReference type="VEuPathDB" id="VectorBase:AEPI008840"/>
<dbReference type="Gene3D" id="1.10.472.10">
    <property type="entry name" value="Cyclin-like"/>
    <property type="match status" value="2"/>
</dbReference>
<keyword evidence="7" id="KW-0131">Cell cycle</keyword>
<evidence type="ECO:0000256" key="6">
    <source>
        <dbReference type="ARBA" id="ARBA00023242"/>
    </source>
</evidence>
<name>A0A182PPG1_9DIPT</name>
<dbReference type="Gene3D" id="1.10.472.140">
    <property type="match status" value="1"/>
</dbReference>
<feature type="compositionally biased region" description="Basic and acidic residues" evidence="8">
    <location>
        <begin position="893"/>
        <end position="913"/>
    </location>
</feature>
<dbReference type="SMART" id="SM01368">
    <property type="entry name" value="RB_A"/>
    <property type="match status" value="1"/>
</dbReference>
<dbReference type="GO" id="GO:0006357">
    <property type="term" value="P:regulation of transcription by RNA polymerase II"/>
    <property type="evidence" value="ECO:0007669"/>
    <property type="project" value="InterPro"/>
</dbReference>
<feature type="compositionally biased region" description="Low complexity" evidence="8">
    <location>
        <begin position="559"/>
        <end position="581"/>
    </location>
</feature>
<feature type="region of interest" description="Disordered" evidence="8">
    <location>
        <begin position="285"/>
        <end position="313"/>
    </location>
</feature>
<keyword evidence="9" id="KW-0732">Signal</keyword>
<feature type="chain" id="PRO_5008131608" description="Retinoblastoma-associated protein A-box domain-containing protein" evidence="9">
    <location>
        <begin position="22"/>
        <end position="913"/>
    </location>
</feature>
<dbReference type="Pfam" id="PF01858">
    <property type="entry name" value="RB_A"/>
    <property type="match status" value="1"/>
</dbReference>
<dbReference type="PANTHER" id="PTHR13742:SF17">
    <property type="entry name" value="RE32990P-RELATED"/>
    <property type="match status" value="1"/>
</dbReference>
<feature type="signal peptide" evidence="9">
    <location>
        <begin position="1"/>
        <end position="21"/>
    </location>
</feature>
<feature type="region of interest" description="Disordered" evidence="8">
    <location>
        <begin position="556"/>
        <end position="590"/>
    </location>
</feature>
<dbReference type="Pfam" id="PF01857">
    <property type="entry name" value="RB_B"/>
    <property type="match status" value="1"/>
</dbReference>
<keyword evidence="3" id="KW-0678">Repressor</keyword>
<keyword evidence="6" id="KW-0539">Nucleus</keyword>
<protein>
    <recommendedName>
        <fullName evidence="14">Retinoblastoma-associated protein A-box domain-containing protein</fullName>
    </recommendedName>
</protein>
<organism evidence="12 13">
    <name type="scientific">Anopheles epiroticus</name>
    <dbReference type="NCBI Taxonomy" id="199890"/>
    <lineage>
        <taxon>Eukaryota</taxon>
        <taxon>Metazoa</taxon>
        <taxon>Ecdysozoa</taxon>
        <taxon>Arthropoda</taxon>
        <taxon>Hexapoda</taxon>
        <taxon>Insecta</taxon>
        <taxon>Pterygota</taxon>
        <taxon>Neoptera</taxon>
        <taxon>Endopterygota</taxon>
        <taxon>Diptera</taxon>
        <taxon>Nematocera</taxon>
        <taxon>Culicoidea</taxon>
        <taxon>Culicidae</taxon>
        <taxon>Anophelinae</taxon>
        <taxon>Anopheles</taxon>
    </lineage>
</organism>
<dbReference type="AlphaFoldDB" id="A0A182PPG1"/>
<dbReference type="PANTHER" id="PTHR13742">
    <property type="entry name" value="RETINOBLASTOMA-ASSOCIATED PROTEIN RB -RELATED"/>
    <property type="match status" value="1"/>
</dbReference>
<reference evidence="13" key="1">
    <citation type="submission" date="2013-03" db="EMBL/GenBank/DDBJ databases">
        <title>The Genome Sequence of Anopheles epiroticus epiroticus2.</title>
        <authorList>
            <consortium name="The Broad Institute Genomics Platform"/>
            <person name="Neafsey D.E."/>
            <person name="Howell P."/>
            <person name="Walker B."/>
            <person name="Young S.K."/>
            <person name="Zeng Q."/>
            <person name="Gargeya S."/>
            <person name="Fitzgerald M."/>
            <person name="Haas B."/>
            <person name="Abouelleil A."/>
            <person name="Allen A.W."/>
            <person name="Alvarado L."/>
            <person name="Arachchi H.M."/>
            <person name="Berlin A.M."/>
            <person name="Chapman S.B."/>
            <person name="Gainer-Dewar J."/>
            <person name="Goldberg J."/>
            <person name="Griggs A."/>
            <person name="Gujja S."/>
            <person name="Hansen M."/>
            <person name="Howarth C."/>
            <person name="Imamovic A."/>
            <person name="Ireland A."/>
            <person name="Larimer J."/>
            <person name="McCowan C."/>
            <person name="Murphy C."/>
            <person name="Pearson M."/>
            <person name="Poon T.W."/>
            <person name="Priest M."/>
            <person name="Roberts A."/>
            <person name="Saif S."/>
            <person name="Shea T."/>
            <person name="Sisk P."/>
            <person name="Sykes S."/>
            <person name="Wortman J."/>
            <person name="Nusbaum C."/>
            <person name="Birren B."/>
        </authorList>
    </citation>
    <scope>NUCLEOTIDE SEQUENCE [LARGE SCALE GENOMIC DNA]</scope>
    <source>
        <strain evidence="13">Epiroticus2</strain>
    </source>
</reference>
<dbReference type="InterPro" id="IPR002719">
    <property type="entry name" value="RB_B"/>
</dbReference>
<feature type="region of interest" description="Disordered" evidence="8">
    <location>
        <begin position="604"/>
        <end position="626"/>
    </location>
</feature>
<dbReference type="SUPFAM" id="SSF47954">
    <property type="entry name" value="Cyclin-like"/>
    <property type="match status" value="2"/>
</dbReference>
<keyword evidence="13" id="KW-1185">Reference proteome</keyword>
<evidence type="ECO:0000256" key="4">
    <source>
        <dbReference type="ARBA" id="ARBA00023015"/>
    </source>
</evidence>
<evidence type="ECO:0000256" key="9">
    <source>
        <dbReference type="SAM" id="SignalP"/>
    </source>
</evidence>
<dbReference type="GO" id="GO:0030154">
    <property type="term" value="P:cell differentiation"/>
    <property type="evidence" value="ECO:0007669"/>
    <property type="project" value="TreeGrafter"/>
</dbReference>
<proteinExistence type="inferred from homology"/>
<comment type="subcellular location">
    <subcellularLocation>
        <location evidence="1">Nucleus</location>
    </subcellularLocation>
</comment>
<evidence type="ECO:0000256" key="8">
    <source>
        <dbReference type="SAM" id="MobiDB-lite"/>
    </source>
</evidence>
<dbReference type="InterPro" id="IPR002720">
    <property type="entry name" value="RB_A"/>
</dbReference>
<dbReference type="Pfam" id="PF11934">
    <property type="entry name" value="DUF3452"/>
    <property type="match status" value="1"/>
</dbReference>
<dbReference type="InterPro" id="IPR024599">
    <property type="entry name" value="RB_N"/>
</dbReference>
<evidence type="ECO:0008006" key="14">
    <source>
        <dbReference type="Google" id="ProtNLM"/>
    </source>
</evidence>
<feature type="compositionally biased region" description="Basic and acidic residues" evidence="8">
    <location>
        <begin position="730"/>
        <end position="747"/>
    </location>
</feature>